<dbReference type="STRING" id="178035.A0A154PNL9"/>
<evidence type="ECO:0000313" key="3">
    <source>
        <dbReference type="Proteomes" id="UP000076502"/>
    </source>
</evidence>
<feature type="region of interest" description="Disordered" evidence="1">
    <location>
        <begin position="46"/>
        <end position="86"/>
    </location>
</feature>
<evidence type="ECO:0008006" key="4">
    <source>
        <dbReference type="Google" id="ProtNLM"/>
    </source>
</evidence>
<feature type="compositionally biased region" description="Basic and acidic residues" evidence="1">
    <location>
        <begin position="1311"/>
        <end position="1321"/>
    </location>
</feature>
<reference evidence="2 3" key="1">
    <citation type="submission" date="2015-07" db="EMBL/GenBank/DDBJ databases">
        <title>The genome of Dufourea novaeangliae.</title>
        <authorList>
            <person name="Pan H."/>
            <person name="Kapheim K."/>
        </authorList>
    </citation>
    <scope>NUCLEOTIDE SEQUENCE [LARGE SCALE GENOMIC DNA]</scope>
    <source>
        <strain evidence="2">0120121106</strain>
        <tissue evidence="2">Whole body</tissue>
    </source>
</reference>
<organism evidence="2 3">
    <name type="scientific">Dufourea novaeangliae</name>
    <name type="common">Sweat bee</name>
    <dbReference type="NCBI Taxonomy" id="178035"/>
    <lineage>
        <taxon>Eukaryota</taxon>
        <taxon>Metazoa</taxon>
        <taxon>Ecdysozoa</taxon>
        <taxon>Arthropoda</taxon>
        <taxon>Hexapoda</taxon>
        <taxon>Insecta</taxon>
        <taxon>Pterygota</taxon>
        <taxon>Neoptera</taxon>
        <taxon>Endopterygota</taxon>
        <taxon>Hymenoptera</taxon>
        <taxon>Apocrita</taxon>
        <taxon>Aculeata</taxon>
        <taxon>Apoidea</taxon>
        <taxon>Anthophila</taxon>
        <taxon>Halictidae</taxon>
        <taxon>Rophitinae</taxon>
        <taxon>Dufourea</taxon>
    </lineage>
</organism>
<feature type="compositionally biased region" description="Polar residues" evidence="1">
    <location>
        <begin position="606"/>
        <end position="623"/>
    </location>
</feature>
<dbReference type="OrthoDB" id="10017054at2759"/>
<feature type="region of interest" description="Disordered" evidence="1">
    <location>
        <begin position="1248"/>
        <end position="1342"/>
    </location>
</feature>
<feature type="compositionally biased region" description="Basic and acidic residues" evidence="1">
    <location>
        <begin position="65"/>
        <end position="74"/>
    </location>
</feature>
<feature type="compositionally biased region" description="Basic and acidic residues" evidence="1">
    <location>
        <begin position="682"/>
        <end position="710"/>
    </location>
</feature>
<feature type="compositionally biased region" description="Polar residues" evidence="1">
    <location>
        <begin position="900"/>
        <end position="909"/>
    </location>
</feature>
<feature type="region of interest" description="Disordered" evidence="1">
    <location>
        <begin position="1095"/>
        <end position="1231"/>
    </location>
</feature>
<feature type="compositionally biased region" description="Low complexity" evidence="1">
    <location>
        <begin position="300"/>
        <end position="310"/>
    </location>
</feature>
<feature type="compositionally biased region" description="Low complexity" evidence="1">
    <location>
        <begin position="1043"/>
        <end position="1067"/>
    </location>
</feature>
<evidence type="ECO:0000256" key="1">
    <source>
        <dbReference type="SAM" id="MobiDB-lite"/>
    </source>
</evidence>
<feature type="compositionally biased region" description="Polar residues" evidence="1">
    <location>
        <begin position="922"/>
        <end position="942"/>
    </location>
</feature>
<feature type="compositionally biased region" description="Low complexity" evidence="1">
    <location>
        <begin position="647"/>
        <end position="656"/>
    </location>
</feature>
<name>A0A154PNL9_DUFNO</name>
<dbReference type="EMBL" id="KQ434998">
    <property type="protein sequence ID" value="KZC13317.1"/>
    <property type="molecule type" value="Genomic_DNA"/>
</dbReference>
<feature type="region of interest" description="Disordered" evidence="1">
    <location>
        <begin position="297"/>
        <end position="318"/>
    </location>
</feature>
<protein>
    <recommendedName>
        <fullName evidence="4">Smoothelin domain-containing protein</fullName>
    </recommendedName>
</protein>
<feature type="compositionally biased region" description="Basic and acidic residues" evidence="1">
    <location>
        <begin position="583"/>
        <end position="599"/>
    </location>
</feature>
<keyword evidence="3" id="KW-1185">Reference proteome</keyword>
<dbReference type="Proteomes" id="UP000076502">
    <property type="component" value="Unassembled WGS sequence"/>
</dbReference>
<feature type="region of interest" description="Disordered" evidence="1">
    <location>
        <begin position="682"/>
        <end position="711"/>
    </location>
</feature>
<sequence>MPRGQPRVVPVPEALPAADHCVPCPPDTQRKRDIRAVVENNDFHSIIEEESGRSSSADYLDTYDDTPKETKELSEESNEEEFKEDKETFVETVKKPLEVDRKEITQPARTTPETITSSSPSAVIIDTIQPETVVGKVGTAVNGDEPAGHAAAVGQWNSTLPALVERLRSALEHTLAGGAEKQSVEEEVIQQRPTREDSGVDSEEDFRIRTSMERVLVGCTEPELRKDLKFLEDLLLSDIQTALSRLRETLERTDVAALARNGAASDSTGKLHLLRLVSSLLSRLQVPEVEEKKILQSEKTTTPVLPSTSLSRRRRGTRHTIGVSTEELARARKWLEEERNSGCLPLEDVRPAKERGQNGNNEETVNLEKRSEEIRDKCVKDAINQRQLLEDKNKEIRESYKGGQEVDDKQVESTCRYNNIYQESNVNIVEDNEVKGRVSRLAEILGQRAELAASRYPPANKFTAKKSKIKRANTIDIPSYLKLQTESLGRKSTGCVSLRRPINVGDKASVHRTGTIVPSFQPRTENDRKFLALINKNNDAPANTVVPFKAFGFAKTMDVPPSTAQKNWTSRFSNIKTTFDKPSGNEDRENRPSLKDRANKMFPGAVQNSSYPSNSDLGSNYNSPVMKDFGGGFRHAPSSPFKKIEKSPVSPSKVPPAYHWPKNAPVPTNNLREKARMMFDRENAPARSRPTADREKPAFPRPPWIDHERNGTVTENGRIDYKSFCKQFAPFVGKAAMETKKQREEQRIPGVVDGKISFKIPEGRKPPRIHQYPVERPLIKEKIGPEIRNSYETIKGNGGYGQKEPPKPRFADATLRGSSSVAVQTGINEDHQDEGRSFRVAPKIPKGSMVCSNVSVQTTDLERPCASISDTDTRKQWTPIVDEGSTIQRGVDHQRFVLDHNQSYRTVSGDSPMSSPRRSSSEQNNRDTVVTHQAGHQKQPGNPVNLPKDPTHEIQGYQKEDEEGPDQPVVSPTSLPTYDRSQKDKSTADWPVEDPAFLDDQNIQNQDISPDVGVVTRYTCAIATVATSVDSPEPRSEELPFIESRASSSPSPSRWSSRSRPTTSETATPEDEIRRHNLLQQSLVRRLQNEIACLNDEPPRHQPSAAHAQQRNFGESSGISQSPMSIQGSPQSIDQTSNINRPQQIPQSHQQSFDHPANFDQSPNAQPSKFGKFLTPIPQKKPEPSRTTHSPSPIPANRVVSLREAYELSPSGQPIQKERSPVPNGGASIDSSDEYLVSCANKSSRSIVLSKSESWHQLAQSAGYPRAPRVSVPTATVTSRPSVHPKPPKPRSPSSQKLRSKQFEASSMADSVKRMEDKIRQYFDSPVDATETRDHSKRRSPRTFNKEMVGLSRSRTMPGMSDERLRLQIPSTVQQTPLLNVNTADVDKVFDDLFEEATRTEGRHC</sequence>
<evidence type="ECO:0000313" key="2">
    <source>
        <dbReference type="EMBL" id="KZC13317.1"/>
    </source>
</evidence>
<feature type="region of interest" description="Disordered" evidence="1">
    <location>
        <begin position="560"/>
        <end position="623"/>
    </location>
</feature>
<feature type="compositionally biased region" description="Polar residues" evidence="1">
    <location>
        <begin position="1248"/>
        <end position="1260"/>
    </location>
</feature>
<feature type="region of interest" description="Disordered" evidence="1">
    <location>
        <begin position="637"/>
        <end position="668"/>
    </location>
</feature>
<accession>A0A154PNL9</accession>
<feature type="region of interest" description="Disordered" evidence="1">
    <location>
        <begin position="178"/>
        <end position="205"/>
    </location>
</feature>
<feature type="compositionally biased region" description="Polar residues" evidence="1">
    <location>
        <begin position="562"/>
        <end position="577"/>
    </location>
</feature>
<gene>
    <name evidence="2" type="ORF">WN55_05624</name>
</gene>
<feature type="region of interest" description="Disordered" evidence="1">
    <location>
        <begin position="899"/>
        <end position="1004"/>
    </location>
</feature>
<feature type="compositionally biased region" description="Polar residues" evidence="1">
    <location>
        <begin position="1107"/>
        <end position="1167"/>
    </location>
</feature>
<proteinExistence type="predicted"/>
<feature type="region of interest" description="Disordered" evidence="1">
    <location>
        <begin position="1028"/>
        <end position="1076"/>
    </location>
</feature>